<accession>V5WEK9</accession>
<dbReference type="PATRIC" id="fig|1307761.3.peg.621"/>
<feature type="transmembrane region" description="Helical" evidence="1">
    <location>
        <begin position="228"/>
        <end position="243"/>
    </location>
</feature>
<dbReference type="EMBL" id="CP006939">
    <property type="protein sequence ID" value="AHC14050.1"/>
    <property type="molecule type" value="Genomic_DNA"/>
</dbReference>
<evidence type="ECO:0000313" key="3">
    <source>
        <dbReference type="Proteomes" id="UP000018680"/>
    </source>
</evidence>
<evidence type="ECO:0000256" key="1">
    <source>
        <dbReference type="SAM" id="Phobius"/>
    </source>
</evidence>
<dbReference type="Gene3D" id="1.20.1260.100">
    <property type="entry name" value="TspO/MBR protein"/>
    <property type="match status" value="1"/>
</dbReference>
<dbReference type="STRING" id="1307761.L21SP2_0621"/>
<dbReference type="PANTHER" id="PTHR33802">
    <property type="entry name" value="SI:CH211-161H7.5-RELATED"/>
    <property type="match status" value="1"/>
</dbReference>
<feature type="transmembrane region" description="Helical" evidence="1">
    <location>
        <begin position="255"/>
        <end position="273"/>
    </location>
</feature>
<gene>
    <name evidence="2" type="ORF">L21SP2_0621</name>
</gene>
<evidence type="ECO:0008006" key="4">
    <source>
        <dbReference type="Google" id="ProtNLM"/>
    </source>
</evidence>
<feature type="transmembrane region" description="Helical" evidence="1">
    <location>
        <begin position="172"/>
        <end position="192"/>
    </location>
</feature>
<evidence type="ECO:0000313" key="2">
    <source>
        <dbReference type="EMBL" id="AHC14050.1"/>
    </source>
</evidence>
<dbReference type="HOGENOM" id="CLU_067293_1_0_12"/>
<protein>
    <recommendedName>
        <fullName evidence="4">Tryptophan-rich sensory protein</fullName>
    </recommendedName>
</protein>
<reference evidence="2 3" key="1">
    <citation type="journal article" date="2015" name="Stand. Genomic Sci.">
        <title>Complete genome sequence and description of Salinispira pacifica gen. nov., sp. nov., a novel spirochaete isolated form a hypersaline microbial mat.</title>
        <authorList>
            <person name="Ben Hania W."/>
            <person name="Joseph M."/>
            <person name="Schumann P."/>
            <person name="Bunk B."/>
            <person name="Fiebig A."/>
            <person name="Sproer C."/>
            <person name="Klenk H.P."/>
            <person name="Fardeau M.L."/>
            <person name="Spring S."/>
        </authorList>
    </citation>
    <scope>NUCLEOTIDE SEQUENCE [LARGE SCALE GENOMIC DNA]</scope>
    <source>
        <strain evidence="2 3">L21-RPul-D2</strain>
    </source>
</reference>
<dbReference type="AlphaFoldDB" id="V5WEK9"/>
<keyword evidence="1" id="KW-0472">Membrane</keyword>
<dbReference type="OrthoDB" id="5189031at2"/>
<dbReference type="PANTHER" id="PTHR33802:SF1">
    <property type="entry name" value="XK-RELATED PROTEIN"/>
    <property type="match status" value="1"/>
</dbReference>
<dbReference type="eggNOG" id="COG1030">
    <property type="taxonomic scope" value="Bacteria"/>
</dbReference>
<dbReference type="RefSeq" id="WP_024266982.1">
    <property type="nucleotide sequence ID" value="NC_023035.1"/>
</dbReference>
<keyword evidence="3" id="KW-1185">Reference proteome</keyword>
<dbReference type="KEGG" id="slr:L21SP2_0621"/>
<proteinExistence type="predicted"/>
<dbReference type="InterPro" id="IPR038330">
    <property type="entry name" value="TspO/MBR-related_sf"/>
</dbReference>
<feature type="transmembrane region" description="Helical" evidence="1">
    <location>
        <begin position="204"/>
        <end position="221"/>
    </location>
</feature>
<sequence>MAETRTYSRQLLWAVVNAAALIVALVFNALATLLPLNGNDTGEISDMYPNLFVPAGLTFSIWGVIYLLLFAFVIYSLIRVIVKKNAEYMLRIGPWFLISSLSNAAWIVAWHYLYVGLSLGIIVLLFASLLVIYLKLGVGLHHTQTTLPGGSQPLFSDPSEKHNEIRWVHLPFSVYLGWLSVAVIANATSLLVTLNWNGFGLDPQIWTVAVLAVAVIIGLLIIHRRADIGFTAVFIWAFFGIWLKRSGSDLPPDQAVEISALIALGILAIAIVAKRIVLARR</sequence>
<feature type="transmembrane region" description="Helical" evidence="1">
    <location>
        <begin position="12"/>
        <end position="31"/>
    </location>
</feature>
<feature type="transmembrane region" description="Helical" evidence="1">
    <location>
        <begin position="114"/>
        <end position="134"/>
    </location>
</feature>
<feature type="transmembrane region" description="Helical" evidence="1">
    <location>
        <begin position="51"/>
        <end position="78"/>
    </location>
</feature>
<name>V5WEK9_9SPIO</name>
<feature type="transmembrane region" description="Helical" evidence="1">
    <location>
        <begin position="90"/>
        <end position="108"/>
    </location>
</feature>
<organism evidence="2 3">
    <name type="scientific">Salinispira pacifica</name>
    <dbReference type="NCBI Taxonomy" id="1307761"/>
    <lineage>
        <taxon>Bacteria</taxon>
        <taxon>Pseudomonadati</taxon>
        <taxon>Spirochaetota</taxon>
        <taxon>Spirochaetia</taxon>
        <taxon>Spirochaetales</taxon>
        <taxon>Spirochaetaceae</taxon>
        <taxon>Salinispira</taxon>
    </lineage>
</organism>
<keyword evidence="1" id="KW-0812">Transmembrane</keyword>
<dbReference type="Proteomes" id="UP000018680">
    <property type="component" value="Chromosome"/>
</dbReference>
<keyword evidence="1" id="KW-1133">Transmembrane helix</keyword>